<sequence>MIIYVFKISTKHFLNHFSLTEPIPFGSSESDLVLTGDDRTGERLSAPTGVFVGDGSSGIFSDVTIGTNGVIGIGERYNSFTIRDLSSSLTRTRRILCPFWADLVGNTDMTEQGGKVYYRSYTKANKNDQTILNKVNDIVKKYYTDYPKFDATWLVKATWYNMSFFGYSASENSLLVTDGENTFAIFNYMNVNSPPINNLKISMGSRFRNFYTSNSYTNQRAAFRMSSIPGNTGDDCENDADACTQNPCPLGRNCTDLTPQEEVALGRGYNCSDCPAGFADIDNKCEDVNECNSTSTNTCDSLTQECENTEGSFLCNCKNGYRKVGQACEDIDECTEATSGCQQVCTNSPGSYSCSCVVGHTLKSDNKTCEAPVTDLCAAAGLSCEYTCDNSTGTFVCVCPSGFELESNGQNCTDIDECQRGVCSQGCVNSIGSYNCSCFTGYTLSSDQTTCTACVPPNYGDNCESLCQCGSGVDRCDSVSGCVCLSGWAGSRCDQDVDECTDNPAICGSDKICHNLQGSYRCDCRPGYTKNGTNCIDIDECSNAATHNCTESSSTCLNNDGGYTCQCKAGYVQQTSYVCQDFDECAAGSDGCSQTCTNVDGGFNCGCEFGFSLGDDRKSCQKVADICSLFPALNCSYGCKQDPNNATIGYCFCEAGYILNAQDKQSCIDVNECLNSTTNKCSFPNNCVNTPGSYNCTCPIGYSLENDGRTCTECDGFYYGEGCKTPCNCGAGASGCDKVLGCQCKTGWAGAKCDADIDECVSGTPCTGANQVCQNIPGSYRCICETGYNETSPGNCTDIDECVTNPCSQVCSNTPGSYSCSCHAGFRLVGTSQCEDYDECSAPVSPCDQICTNAIGSYKCSCNQGFLLNTTTRTTCYTKTVCTNTTFNCSQQCGVRADGSEYCFCNTGYKLNADGYTCDDIDECSPNPCSENCTQNGPGLGYTCSCVAGKKLDVDQRTCIDCDSGKYGLNCESNCSCNAQNTQSCNNVDGSCICKTGWKGATCTDNINECLNSSICPLNSNCTDSPGSYSCDCIAGYSLAGGQCVECSGTTYGLNCASQCKCNFSNTRACDKSDGTCICNVGWQGVSCSEDILECTIDPNICGANATCTEQSGSYLCSCNTGYEKSSTGECIDINECVRGTDDCSTNAVCSNTDGSFTCTCNAGFYGDGRTCTGSATTPQSVTTDSVTTQSVTTGLATTAQVLTSTQTVSDPPTTTMSQGTTTQPTNAPVTTNEATTEASGESVFSAVFTFNINGNPSEKDVIKAEMKTALTNLYQGRITGFLRVVIIEIRFGSVIGDHTVVTSSASATQAKSDFTKTLTNLATGALKVTYNSTDVPVQSMTVTDSNGNSQTVPVSSGATACQVFNTFNSCPSGQECGEENGVVQCRQIQSDDTYKYIVGFGVGIPLFVMAVLIMVIICVYYRRKKYRKGSFSSEEDDLDRTMNAEGFFKTGIPTKIDSWGRRGPYSVRNWGDDSSLSDMNERRGRTGDGFDNTYRGGREVYTYDNGAKSNFSWDFMYQALDPNTQYQIKRPQAESRPHPLFTMKIGGALPCTVLTLIALVLFNNGCLGDITYKFYTKSISVDIRFFNYHNRIFNRSINFIDNSATIANESTQNEDMKTSFTNIFNSIRGFQRIDVSNVRSGSIITDLNIVVDNLLREEAQSDIANKICKLLSHAVKVTYNDTAYVAEEVSVTDSTGQNSTFANVTDCCVIFTSLHPCPSGTCVQNKANLFCMSGSIIINFRIVVFDSSKINAQSDIANKIYDLLSRGVTVTYSGQDYVVDEMTVTDCMGQNTTFNNVTDRCVIFTSLCQCQIGLCVENGANLVCQNGSIVTDLNVTVALSSEEEAQRDLAKIYRQLLTGVVKVPYNGQDYSVEELTITSRNGQNTTFNSSVDICTIFISINECSFGVCVAVGEDPQCIIKFDGNGTDETVVRTEMISSIYSSTAGFKRVTIMSVIFGSITVEYAVSVDMAQAEQAQVDLVKITNRLISNELKINYQNQTYSALEVKVTDTNGTTQTVSSGADNCTIFVAFKPCPPQTVCVEYGDTISCLSGSIIVDYDVFVDLSSADQAQADITNIYFRFLSLELQISYMNQTFPVDEVNVTDNYGATQSALAFGDVAGDSILTGDDRSSPALESPTLLQFGNGQLGGFHEVYRITFQVLVVSDGQHLFSVTNYLDVGVSILPGSHVSIGYRYKGLSRRNTYSWQNAAFRMSSIPGNTAWFWGDPHINTLDGGQYTFNGYGEYTMMKIDHNGTQFELQARTDLATTANGTTINATIFSAFVAKDHTGSIVQVEMSRNRDKMYVRANGRDITTTIESDPDFVLRTVNFTVSQDNGTVEASFVQSAITIKFSLGVRFLASESMVDEKYSGQVVGLMGNFDGNSTNDFILPNGTILYGSIDSDTSHFHYDTGLSHANYTHPEFVPFYIDEQPQDKVNRSREVCGGASASQACIFDYLATGDESLAKSSGDDAATSASDTASLENEIPQISGDSQIKAKLNETVELKFNASDDGTYSYKIIQRPPGFTFNNVTGTAIWIPQDTDVTNISITVVDDKGEEAAPLDVAIVLCSGCNDHGTCDYNTTRTSTSDMFKYAACNCTIGYTGQDCERDTDGCADSPCAQGRTCVDIKAEDEAVLGRGYNCSDCPAGYLIVDEKCEDINECNSNPTNNCDEASQNCVNTEGSFECNCKDGFRKVGDNCQDIDECTESTSGCEQLCTNSAGSFECSCISGYTLNSDNKTCTDIDECEVGGVCSQKCNNSIGSYTCSCVSGYQLNDDKTTCSACEPPNYGVNCQNTCNCGQGMDRCDPVTGCVCKTGWEGSNCDVDIVECTVNPTICGSDKICQNLQGSHACNCRAGFAKDSNDNCIDIDECKIVTSNNCSSSTSTCINKDGGFVCECKSGYTAKNLYECEDFNECTAGTDGCSQNCVNVDGGFNCECEFGYTLGDDRKTCIKVQDICSLFPQLNCTYGCKANNSQGSCLCPAGFLLNAQDQQSCIDIDECNDASLNKCSFPNLCVNVDGSYNCTCPDFHTLDNDGRTCKECDGFSYGKTCENPCICGQGASTCDKEKGCVCLAGWTGDKCDLDKDECAASNPCTGDHQICQNSIGSYRCICETGFYDNGSGLCIDKNECDDSPCSQMCTNTEGSYSCSCNDGFLLSGTSECTDYNECLAPVGPCDQQCTNTIGSYKCSCNDGFILNITSRTTCNAKTECTNTTFNCSQQCGVKPDGEEYCFCNTGYSLNETDQISCLDIDECATDPCTDNCTENAPGQGYTCSCPQGKKLDIDQRTCIDCENGKYGDNCASNCTCQAENTDVCDKVSGKCTCKKGWMGSTCTEDIDECENTTICQANSVCQNTNGSYSCNCDDGYSLAAGKCVECALNTYGLDCAYQCSCDFTNTQSCDTKNGTCYCKEGWKGTNCTEDVLECANATICGANALCSETNGSYVCNCNVGFKKDASGSCVDINECTLGTDTCDTNAECTNTDGNFTCSCKTGFSGDGYSCSACNSTHYGVNCSSPCTCIEDNTADCNDVTGQCNCKVTWNGTNCDVDVDECVLGTDDCNSSIEICVNRDGGWNCSCRYGSTNGVCNETSFSSSIKFNGINSTSVKEDINSSLTQIYNGVSGFKRVEVKDVRSGSIIVEYDVFVDLSSADQAQADITNIVFRFLSLELQISYMNQTFPVDEVNVTDNYGATQSITRDMDNCTIFTALQPCPSYMICTHYNYNGNNNNDRNAQYDNGIQYHNRTNYCDIRVDNYHYNRTNHNNDRNDNNHRTSDNHYHHRSTDNNNNNNRNHHHNRGTDNNNNRNHYHHSGNYHNHNRSYHHDNS</sequence>
<dbReference type="CDD" id="cd00054">
    <property type="entry name" value="EGF_CA"/>
    <property type="match status" value="12"/>
</dbReference>
<dbReference type="InParanoid" id="K1RFL8"/>
<dbReference type="GO" id="GO:0005576">
    <property type="term" value="C:extracellular region"/>
    <property type="evidence" value="ECO:0007669"/>
    <property type="project" value="UniProtKB-SubCell"/>
</dbReference>
<dbReference type="InterPro" id="IPR013783">
    <property type="entry name" value="Ig-like_fold"/>
</dbReference>
<comment type="subcellular location">
    <subcellularLocation>
        <location evidence="1">Membrane</location>
    </subcellularLocation>
    <subcellularLocation>
        <location evidence="2">Secreted</location>
    </subcellularLocation>
</comment>
<dbReference type="InterPro" id="IPR024731">
    <property type="entry name" value="NELL2-like_EGF"/>
</dbReference>
<keyword evidence="13" id="KW-1133">Transmembrane helix</keyword>
<evidence type="ECO:0000256" key="6">
    <source>
        <dbReference type="ARBA" id="ARBA00022737"/>
    </source>
</evidence>
<evidence type="ECO:0000256" key="7">
    <source>
        <dbReference type="ARBA" id="ARBA00022837"/>
    </source>
</evidence>
<evidence type="ECO:0000256" key="13">
    <source>
        <dbReference type="SAM" id="Phobius"/>
    </source>
</evidence>
<protein>
    <submittedName>
        <fullName evidence="14">Fibrillin-1</fullName>
    </submittedName>
</protein>
<evidence type="ECO:0000256" key="2">
    <source>
        <dbReference type="ARBA" id="ARBA00004613"/>
    </source>
</evidence>
<dbReference type="Pfam" id="PF06119">
    <property type="entry name" value="NIDO"/>
    <property type="match status" value="1"/>
</dbReference>
<evidence type="ECO:0000256" key="10">
    <source>
        <dbReference type="ARBA" id="ARBA00023180"/>
    </source>
</evidence>
<dbReference type="InterPro" id="IPR001846">
    <property type="entry name" value="VWF_type-D"/>
</dbReference>
<feature type="region of interest" description="Disordered" evidence="12">
    <location>
        <begin position="3753"/>
        <end position="3820"/>
    </location>
</feature>
<dbReference type="SUPFAM" id="SSF57196">
    <property type="entry name" value="EGF/Laminin"/>
    <property type="match status" value="3"/>
</dbReference>
<proteinExistence type="predicted"/>
<dbReference type="InterPro" id="IPR018097">
    <property type="entry name" value="EGF_Ca-bd_CS"/>
</dbReference>
<dbReference type="FunFam" id="2.10.25.10:FF:000005">
    <property type="entry name" value="Fibrillin 2"/>
    <property type="match status" value="1"/>
</dbReference>
<dbReference type="FunFam" id="2.10.25.10:FF:000139">
    <property type="entry name" value="Fibulin-1"/>
    <property type="match status" value="1"/>
</dbReference>
<dbReference type="Gene3D" id="2.10.25.10">
    <property type="entry name" value="Laminin"/>
    <property type="match status" value="31"/>
</dbReference>
<dbReference type="InterPro" id="IPR000152">
    <property type="entry name" value="EGF-type_Asp/Asn_hydroxyl_site"/>
</dbReference>
<dbReference type="GO" id="GO:0007160">
    <property type="term" value="P:cell-matrix adhesion"/>
    <property type="evidence" value="ECO:0007669"/>
    <property type="project" value="InterPro"/>
</dbReference>
<dbReference type="SMART" id="SM00181">
    <property type="entry name" value="EGF"/>
    <property type="match status" value="44"/>
</dbReference>
<feature type="disulfide bond" evidence="11">
    <location>
        <begin position="2744"/>
        <end position="2754"/>
    </location>
</feature>
<dbReference type="InterPro" id="IPR049883">
    <property type="entry name" value="NOTCH1_EGF-like"/>
</dbReference>
<dbReference type="PANTHER" id="PTHR24034:SF89">
    <property type="entry name" value="COMPLEMENT COMPONENT C1Q RECEPTOR"/>
    <property type="match status" value="1"/>
</dbReference>
<dbReference type="SUPFAM" id="SSF57184">
    <property type="entry name" value="Growth factor receptor domain"/>
    <property type="match status" value="11"/>
</dbReference>
<gene>
    <name evidence="14" type="ORF">CGI_10021081</name>
</gene>
<dbReference type="Gene3D" id="2.170.300.10">
    <property type="entry name" value="Tie2 ligand-binding domain superfamily"/>
    <property type="match status" value="1"/>
</dbReference>
<dbReference type="FunFam" id="2.10.25.10:FF:000014">
    <property type="entry name" value="Latent-transforming growth factor beta-binding protein 3"/>
    <property type="match status" value="1"/>
</dbReference>
<dbReference type="InterPro" id="IPR050751">
    <property type="entry name" value="ECM_structural_protein"/>
</dbReference>
<evidence type="ECO:0000256" key="3">
    <source>
        <dbReference type="ARBA" id="ARBA00022525"/>
    </source>
</evidence>
<feature type="compositionally biased region" description="Basic and acidic residues" evidence="12">
    <location>
        <begin position="3753"/>
        <end position="3777"/>
    </location>
</feature>
<evidence type="ECO:0000313" key="14">
    <source>
        <dbReference type="EMBL" id="EKC40135.1"/>
    </source>
</evidence>
<dbReference type="HOGENOM" id="CLU_000233_0_0_1"/>
<evidence type="ECO:0000256" key="11">
    <source>
        <dbReference type="PROSITE-ProRule" id="PRU00076"/>
    </source>
</evidence>
<dbReference type="PRINTS" id="PR00011">
    <property type="entry name" value="EGFLAMININ"/>
</dbReference>
<evidence type="ECO:0000256" key="9">
    <source>
        <dbReference type="ARBA" id="ARBA00023157"/>
    </source>
</evidence>
<dbReference type="InterPro" id="IPR001881">
    <property type="entry name" value="EGF-like_Ca-bd_dom"/>
</dbReference>
<dbReference type="GO" id="GO:0071944">
    <property type="term" value="C:cell periphery"/>
    <property type="evidence" value="ECO:0007669"/>
    <property type="project" value="UniProtKB-ARBA"/>
</dbReference>
<keyword evidence="8 13" id="KW-0472">Membrane</keyword>
<keyword evidence="9 11" id="KW-1015">Disulfide bond</keyword>
<dbReference type="InterPro" id="IPR000742">
    <property type="entry name" value="EGF"/>
</dbReference>
<evidence type="ECO:0000256" key="12">
    <source>
        <dbReference type="SAM" id="MobiDB-lite"/>
    </source>
</evidence>
<evidence type="ECO:0000256" key="8">
    <source>
        <dbReference type="ARBA" id="ARBA00023136"/>
    </source>
</evidence>
<keyword evidence="13" id="KW-0812">Transmembrane</keyword>
<dbReference type="FunFam" id="2.10.25.10:FF:000240">
    <property type="entry name" value="Vitamin K-dependent protein S"/>
    <property type="match status" value="1"/>
</dbReference>
<dbReference type="PROSITE" id="PS01187">
    <property type="entry name" value="EGF_CA"/>
    <property type="match status" value="11"/>
</dbReference>
<dbReference type="InterPro" id="IPR026823">
    <property type="entry name" value="cEGF"/>
</dbReference>
<dbReference type="SMART" id="SM00539">
    <property type="entry name" value="NIDO"/>
    <property type="match status" value="1"/>
</dbReference>
<dbReference type="PROSITE" id="PS00022">
    <property type="entry name" value="EGF_1"/>
    <property type="match status" value="1"/>
</dbReference>
<keyword evidence="5" id="KW-0732">Signal</keyword>
<dbReference type="Gene3D" id="2.60.40.10">
    <property type="entry name" value="Immunoglobulins"/>
    <property type="match status" value="1"/>
</dbReference>
<keyword evidence="10" id="KW-0325">Glycoprotein</keyword>
<dbReference type="PROSITE" id="PS01186">
    <property type="entry name" value="EGF_2"/>
    <property type="match status" value="20"/>
</dbReference>
<feature type="region of interest" description="Disordered" evidence="12">
    <location>
        <begin position="1203"/>
        <end position="1233"/>
    </location>
</feature>
<dbReference type="InterPro" id="IPR003886">
    <property type="entry name" value="NIDO_dom"/>
</dbReference>
<evidence type="ECO:0000256" key="4">
    <source>
        <dbReference type="ARBA" id="ARBA00022536"/>
    </source>
</evidence>
<dbReference type="GO" id="GO:0005509">
    <property type="term" value="F:calcium ion binding"/>
    <property type="evidence" value="ECO:0007669"/>
    <property type="project" value="InterPro"/>
</dbReference>
<keyword evidence="7" id="KW-0106">Calcium</keyword>
<feature type="transmembrane region" description="Helical" evidence="13">
    <location>
        <begin position="1541"/>
        <end position="1563"/>
    </location>
</feature>
<keyword evidence="4 11" id="KW-0245">EGF-like domain</keyword>
<dbReference type="PROSITE" id="PS51233">
    <property type="entry name" value="VWFD"/>
    <property type="match status" value="1"/>
</dbReference>
<dbReference type="FunFam" id="2.10.25.10:FF:000038">
    <property type="entry name" value="Fibrillin 2"/>
    <property type="match status" value="3"/>
</dbReference>
<dbReference type="PROSITE" id="PS00010">
    <property type="entry name" value="ASX_HYDROXYL"/>
    <property type="match status" value="21"/>
</dbReference>
<keyword evidence="6" id="KW-0677">Repeat</keyword>
<feature type="compositionally biased region" description="Low complexity" evidence="12">
    <location>
        <begin position="2465"/>
        <end position="2479"/>
    </location>
</feature>
<keyword evidence="3" id="KW-0964">Secreted</keyword>
<dbReference type="PANTHER" id="PTHR24034">
    <property type="entry name" value="EGF-LIKE DOMAIN-CONTAINING PROTEIN"/>
    <property type="match status" value="1"/>
</dbReference>
<dbReference type="Pfam" id="PF07645">
    <property type="entry name" value="EGF_CA"/>
    <property type="match status" value="22"/>
</dbReference>
<accession>K1RFL8</accession>
<dbReference type="Pfam" id="PF12947">
    <property type="entry name" value="EGF_3"/>
    <property type="match status" value="2"/>
</dbReference>
<feature type="transmembrane region" description="Helical" evidence="13">
    <location>
        <begin position="1397"/>
        <end position="1422"/>
    </location>
</feature>
<dbReference type="FunFam" id="2.10.25.10:FF:000119">
    <property type="entry name" value="vitamin K-dependent protein S"/>
    <property type="match status" value="2"/>
</dbReference>
<dbReference type="SMART" id="SM00179">
    <property type="entry name" value="EGF_CA"/>
    <property type="match status" value="32"/>
</dbReference>
<dbReference type="SMART" id="SM00216">
    <property type="entry name" value="VWD"/>
    <property type="match status" value="1"/>
</dbReference>
<organism evidence="14">
    <name type="scientific">Magallana gigas</name>
    <name type="common">Pacific oyster</name>
    <name type="synonym">Crassostrea gigas</name>
    <dbReference type="NCBI Taxonomy" id="29159"/>
    <lineage>
        <taxon>Eukaryota</taxon>
        <taxon>Metazoa</taxon>
        <taxon>Spiralia</taxon>
        <taxon>Lophotrochozoa</taxon>
        <taxon>Mollusca</taxon>
        <taxon>Bivalvia</taxon>
        <taxon>Autobranchia</taxon>
        <taxon>Pteriomorphia</taxon>
        <taxon>Ostreida</taxon>
        <taxon>Ostreoidea</taxon>
        <taxon>Ostreidae</taxon>
        <taxon>Magallana</taxon>
    </lineage>
</organism>
<dbReference type="GO" id="GO:0016020">
    <property type="term" value="C:membrane"/>
    <property type="evidence" value="ECO:0007669"/>
    <property type="project" value="UniProtKB-SubCell"/>
</dbReference>
<feature type="region of interest" description="Disordered" evidence="12">
    <location>
        <begin position="2465"/>
        <end position="2485"/>
    </location>
</feature>
<feature type="compositionally biased region" description="Low complexity" evidence="12">
    <location>
        <begin position="1212"/>
        <end position="1233"/>
    </location>
</feature>
<name>K1RFL8_MAGGI</name>
<comment type="caution">
    <text evidence="11">Lacks conserved residue(s) required for the propagation of feature annotation.</text>
</comment>
<dbReference type="InterPro" id="IPR009030">
    <property type="entry name" value="Growth_fac_rcpt_cys_sf"/>
</dbReference>
<evidence type="ECO:0000256" key="5">
    <source>
        <dbReference type="ARBA" id="ARBA00022729"/>
    </source>
</evidence>
<dbReference type="EMBL" id="JH816837">
    <property type="protein sequence ID" value="EKC40135.1"/>
    <property type="molecule type" value="Genomic_DNA"/>
</dbReference>
<dbReference type="Pfam" id="PF12662">
    <property type="entry name" value="cEGF"/>
    <property type="match status" value="2"/>
</dbReference>
<dbReference type="PROSITE" id="PS50026">
    <property type="entry name" value="EGF_3"/>
    <property type="match status" value="23"/>
</dbReference>
<feature type="compositionally biased region" description="Basic residues" evidence="12">
    <location>
        <begin position="3800"/>
        <end position="3814"/>
    </location>
</feature>
<reference evidence="14" key="1">
    <citation type="journal article" date="2012" name="Nature">
        <title>The oyster genome reveals stress adaptation and complexity of shell formation.</title>
        <authorList>
            <person name="Zhang G."/>
            <person name="Fang X."/>
            <person name="Guo X."/>
            <person name="Li L."/>
            <person name="Luo R."/>
            <person name="Xu F."/>
            <person name="Yang P."/>
            <person name="Zhang L."/>
            <person name="Wang X."/>
            <person name="Qi H."/>
            <person name="Xiong Z."/>
            <person name="Que H."/>
            <person name="Xie Y."/>
            <person name="Holland P.W."/>
            <person name="Paps J."/>
            <person name="Zhu Y."/>
            <person name="Wu F."/>
            <person name="Chen Y."/>
            <person name="Wang J."/>
            <person name="Peng C."/>
            <person name="Meng J."/>
            <person name="Yang L."/>
            <person name="Liu J."/>
            <person name="Wen B."/>
            <person name="Zhang N."/>
            <person name="Huang Z."/>
            <person name="Zhu Q."/>
            <person name="Feng Y."/>
            <person name="Mount A."/>
            <person name="Hedgecock D."/>
            <person name="Xu Z."/>
            <person name="Liu Y."/>
            <person name="Domazet-Loso T."/>
            <person name="Du Y."/>
            <person name="Sun X."/>
            <person name="Zhang S."/>
            <person name="Liu B."/>
            <person name="Cheng P."/>
            <person name="Jiang X."/>
            <person name="Li J."/>
            <person name="Fan D."/>
            <person name="Wang W."/>
            <person name="Fu W."/>
            <person name="Wang T."/>
            <person name="Wang B."/>
            <person name="Zhang J."/>
            <person name="Peng Z."/>
            <person name="Li Y."/>
            <person name="Li N."/>
            <person name="Wang J."/>
            <person name="Chen M."/>
            <person name="He Y."/>
            <person name="Tan F."/>
            <person name="Song X."/>
            <person name="Zheng Q."/>
            <person name="Huang R."/>
            <person name="Yang H."/>
            <person name="Du X."/>
            <person name="Chen L."/>
            <person name="Yang M."/>
            <person name="Gaffney P.M."/>
            <person name="Wang S."/>
            <person name="Luo L."/>
            <person name="She Z."/>
            <person name="Ming Y."/>
            <person name="Huang W."/>
            <person name="Zhang S."/>
            <person name="Huang B."/>
            <person name="Zhang Y."/>
            <person name="Qu T."/>
            <person name="Ni P."/>
            <person name="Miao G."/>
            <person name="Wang J."/>
            <person name="Wang Q."/>
            <person name="Steinberg C.E."/>
            <person name="Wang H."/>
            <person name="Li N."/>
            <person name="Qian L."/>
            <person name="Zhang G."/>
            <person name="Li Y."/>
            <person name="Yang H."/>
            <person name="Liu X."/>
            <person name="Wang J."/>
            <person name="Yin Y."/>
            <person name="Wang J."/>
        </authorList>
    </citation>
    <scope>NUCLEOTIDE SEQUENCE [LARGE SCALE GENOMIC DNA]</scope>
    <source>
        <strain evidence="14">05x7-T-G4-1.051#20</strain>
    </source>
</reference>
<evidence type="ECO:0000256" key="1">
    <source>
        <dbReference type="ARBA" id="ARBA00004370"/>
    </source>
</evidence>